<keyword evidence="5 8" id="KW-1133">Transmembrane helix</keyword>
<dbReference type="SUPFAM" id="SSF103481">
    <property type="entry name" value="Multidrug resistance efflux transporter EmrE"/>
    <property type="match status" value="1"/>
</dbReference>
<feature type="region of interest" description="Disordered" evidence="7">
    <location>
        <begin position="943"/>
        <end position="979"/>
    </location>
</feature>
<reference evidence="10 11" key="1">
    <citation type="journal article" date="2021" name="Cell">
        <title>Tracing the genetic footprints of vertebrate landing in non-teleost ray-finned fishes.</title>
        <authorList>
            <person name="Bi X."/>
            <person name="Wang K."/>
            <person name="Yang L."/>
            <person name="Pan H."/>
            <person name="Jiang H."/>
            <person name="Wei Q."/>
            <person name="Fang M."/>
            <person name="Yu H."/>
            <person name="Zhu C."/>
            <person name="Cai Y."/>
            <person name="He Y."/>
            <person name="Gan X."/>
            <person name="Zeng H."/>
            <person name="Yu D."/>
            <person name="Zhu Y."/>
            <person name="Jiang H."/>
            <person name="Qiu Q."/>
            <person name="Yang H."/>
            <person name="Zhang Y.E."/>
            <person name="Wang W."/>
            <person name="Zhu M."/>
            <person name="He S."/>
            <person name="Zhang G."/>
        </authorList>
    </citation>
    <scope>NUCLEOTIDE SEQUENCE [LARGE SCALE GENOMIC DNA]</scope>
    <source>
        <strain evidence="10">Bchr_013</strain>
    </source>
</reference>
<feature type="compositionally biased region" description="Polar residues" evidence="7">
    <location>
        <begin position="330"/>
        <end position="340"/>
    </location>
</feature>
<feature type="transmembrane region" description="Helical" evidence="8">
    <location>
        <begin position="1244"/>
        <end position="1268"/>
    </location>
</feature>
<keyword evidence="4 8" id="KW-0812">Transmembrane</keyword>
<feature type="region of interest" description="Disordered" evidence="7">
    <location>
        <begin position="107"/>
        <end position="154"/>
    </location>
</feature>
<feature type="signal peptide" evidence="9">
    <location>
        <begin position="1"/>
        <end position="21"/>
    </location>
</feature>
<feature type="chain" id="PRO_5036499320" evidence="9">
    <location>
        <begin position="22"/>
        <end position="1403"/>
    </location>
</feature>
<evidence type="ECO:0000256" key="9">
    <source>
        <dbReference type="SAM" id="SignalP"/>
    </source>
</evidence>
<feature type="compositionally biased region" description="Basic and acidic residues" evidence="7">
    <location>
        <begin position="379"/>
        <end position="388"/>
    </location>
</feature>
<feature type="non-terminal residue" evidence="10">
    <location>
        <position position="1"/>
    </location>
</feature>
<feature type="transmembrane region" description="Helical" evidence="8">
    <location>
        <begin position="1185"/>
        <end position="1204"/>
    </location>
</feature>
<protein>
    <submittedName>
        <fullName evidence="10">S35F4 protein</fullName>
    </submittedName>
</protein>
<feature type="compositionally biased region" description="Polar residues" evidence="7">
    <location>
        <begin position="107"/>
        <end position="118"/>
    </location>
</feature>
<evidence type="ECO:0000313" key="10">
    <source>
        <dbReference type="EMBL" id="KAG2457608.1"/>
    </source>
</evidence>
<comment type="subcellular location">
    <subcellularLocation>
        <location evidence="1">Membrane</location>
        <topology evidence="1">Multi-pass membrane protein</topology>
    </subcellularLocation>
</comment>
<dbReference type="InterPro" id="IPR009262">
    <property type="entry name" value="SLC35_F1/F2/F6"/>
</dbReference>
<feature type="region of interest" description="Disordered" evidence="7">
    <location>
        <begin position="367"/>
        <end position="434"/>
    </location>
</feature>
<feature type="region of interest" description="Disordered" evidence="7">
    <location>
        <begin position="1376"/>
        <end position="1403"/>
    </location>
</feature>
<comment type="similarity">
    <text evidence="2">Belongs to the SLC35F solute transporter family.</text>
</comment>
<feature type="compositionally biased region" description="Polar residues" evidence="7">
    <location>
        <begin position="866"/>
        <end position="880"/>
    </location>
</feature>
<evidence type="ECO:0000313" key="11">
    <source>
        <dbReference type="Proteomes" id="UP000886611"/>
    </source>
</evidence>
<accession>A0A8X7WVV5</accession>
<feature type="region of interest" description="Disordered" evidence="7">
    <location>
        <begin position="493"/>
        <end position="567"/>
    </location>
</feature>
<feature type="compositionally biased region" description="Polar residues" evidence="7">
    <location>
        <begin position="1025"/>
        <end position="1034"/>
    </location>
</feature>
<keyword evidence="3" id="KW-0813">Transport</keyword>
<dbReference type="Pfam" id="PF06027">
    <property type="entry name" value="SLC35F"/>
    <property type="match status" value="1"/>
</dbReference>
<dbReference type="EMBL" id="JAATIS010008546">
    <property type="protein sequence ID" value="KAG2457608.1"/>
    <property type="molecule type" value="Genomic_DNA"/>
</dbReference>
<feature type="compositionally biased region" description="Polar residues" evidence="7">
    <location>
        <begin position="395"/>
        <end position="414"/>
    </location>
</feature>
<dbReference type="InterPro" id="IPR037185">
    <property type="entry name" value="EmrE-like"/>
</dbReference>
<evidence type="ECO:0000256" key="8">
    <source>
        <dbReference type="SAM" id="Phobius"/>
    </source>
</evidence>
<dbReference type="GO" id="GO:0022857">
    <property type="term" value="F:transmembrane transporter activity"/>
    <property type="evidence" value="ECO:0007669"/>
    <property type="project" value="InterPro"/>
</dbReference>
<feature type="non-terminal residue" evidence="10">
    <location>
        <position position="1403"/>
    </location>
</feature>
<proteinExistence type="inferred from homology"/>
<feature type="transmembrane region" description="Helical" evidence="8">
    <location>
        <begin position="1161"/>
        <end position="1179"/>
    </location>
</feature>
<feature type="compositionally biased region" description="Acidic residues" evidence="7">
    <location>
        <begin position="955"/>
        <end position="979"/>
    </location>
</feature>
<feature type="region of interest" description="Disordered" evidence="7">
    <location>
        <begin position="994"/>
        <end position="1034"/>
    </location>
</feature>
<keyword evidence="9" id="KW-0732">Signal</keyword>
<feature type="transmembrane region" description="Helical" evidence="8">
    <location>
        <begin position="1305"/>
        <end position="1325"/>
    </location>
</feature>
<feature type="compositionally biased region" description="Low complexity" evidence="7">
    <location>
        <begin position="854"/>
        <end position="865"/>
    </location>
</feature>
<keyword evidence="11" id="KW-1185">Reference proteome</keyword>
<dbReference type="PANTHER" id="PTHR19346">
    <property type="entry name" value="SUGAR PHOSPHATE TRANSPORTER DOMAIN-CONTAINING PROTEIN"/>
    <property type="match status" value="1"/>
</dbReference>
<sequence>MESLVGFSVSLLVYSVVVVSALPLLDTGVAPTFTLPQQISGRQNGVPKGRSVSESKEIEGNMQNKETHFPYTAAIVVAPVHMITEMKNGGRKHGAGNEKMSHSVGSQMEGLQTDSPGSSVKVKGNNHRRAHRPTNDPASLHLEKPRVPVSPHSNVRAMPSVMTSVNQTLKLKHKVLGSVDLKTSAERTRPHKAGSLNHLALQKEEDGDMSNEDGETERLQNPSMITRLKHTTPAVGSKTFRGPEDVLELHSEGVKSGKRRRASVIAGDAMEKATLIYATKEPKMISEAVSSGEQKSSPFVGATEVKPTSTIIDSSQTIIKASEGPITYPERSQTDVVQNPSRRKSVMKEKSRDVFVNLDSLDRTKIALPETEVGTSRETQNERKKWSSKDAMGMNSRNTSKTDNSLNRPQVSSRTENKEAIVLSKEMPEDRKEVQTTITSPSFLTRKSLLLTTTVNEPTVSFTQMKTIGPKLEENMQAKTPSDDFNDLKSETIHPTSHLVGPDIPEGMTLSSQSPWIQTNGSSYTPVSESTSSAKSAHSKLLPTTSQGLKSKTEKDNTSHSKIVAPSSEDVQVSLPAFNVTQLPGVQHLTTSFTERPMPSQLDLITPITTALHLSDTSNPPNVTRSFMQTDRNTHPPKTSEPNFSELPINLPSPETPGPLDLDLSSHPFEVMEPSDLDLQAFSSETQDIEDLDLRTLPFETPELTDLDMSTPPSEIPGMSDLDLAVSEVPELYDSDRAVHSSDALEISDLDFSTPSSYITDIPKLDLSTTASDMVEELSILPSDTPEVSSVDPGLLLSDIPEDPNEDSSVSHSDNTQFSDMDLGTASPDTSESSYVDQRAPSSETMEASVLNLSTPSPETSETTPKGNLSLSPSKISSPGQEEDADFQPSVRSPSPSSLPPSSVTTFFSKNPEKSYETSMLPTVSVLVADTVPVSIQPRLSWISTTHSEEHDSEERDEEEEEEEAEDTPESDEDESQEDDLEMFAVTLVTASPSQTPYHLPAGNDWAQRNQGLGEESSETHAETPGSQASEAPSQCQSCTSTALKVLGSVLVVLSVSSSWVGTTQVVKLTFQSFSCPFFIAWFSTNWNILFFPVYYSGHFLTAEQKQTPIQKFRECSRIFGEDGLTLKLFLKRTAPFSILWTLTNYLYLLALRKLTATDVSALYCCHKAFVFLLSWIVLKDRFMGVRIVAAIMAITGIVMMAYADGFHGDSIIGVALAVGSASTSALYKVLFKMFLGSANFGEAAHFFSTLGFFNLIFISCTPVILFFTKVEHWNSFSALPWGYLCGVAGLWLAFNILVNVGVVITYPILISIGTILSVPGNAAVDVLKHEVIFSVVRLTATSIICLGFLLLLLPEEWDTVTLRFLTGFAEKKGEEHGEELTESSVHTRSRSRANGTVSIPLA</sequence>
<evidence type="ECO:0000256" key="3">
    <source>
        <dbReference type="ARBA" id="ARBA00022448"/>
    </source>
</evidence>
<evidence type="ECO:0000256" key="2">
    <source>
        <dbReference type="ARBA" id="ARBA00007863"/>
    </source>
</evidence>
<feature type="compositionally biased region" description="Acidic residues" evidence="7">
    <location>
        <begin position="205"/>
        <end position="215"/>
    </location>
</feature>
<feature type="region of interest" description="Disordered" evidence="7">
    <location>
        <begin position="322"/>
        <end position="350"/>
    </location>
</feature>
<feature type="transmembrane region" description="Helical" evidence="8">
    <location>
        <begin position="1074"/>
        <end position="1096"/>
    </location>
</feature>
<dbReference type="InterPro" id="IPR026505">
    <property type="entry name" value="Solute_c_fam_35_mem_F3/F4"/>
</dbReference>
<evidence type="ECO:0000256" key="4">
    <source>
        <dbReference type="ARBA" id="ARBA00022692"/>
    </source>
</evidence>
<gene>
    <name evidence="10" type="primary">Slc35f4_1</name>
    <name evidence="10" type="ORF">GTO96_0012045</name>
</gene>
<feature type="transmembrane region" description="Helical" evidence="8">
    <location>
        <begin position="1211"/>
        <end position="1232"/>
    </location>
</feature>
<feature type="region of interest" description="Disordered" evidence="7">
    <location>
        <begin position="781"/>
        <end position="919"/>
    </location>
</feature>
<evidence type="ECO:0000256" key="5">
    <source>
        <dbReference type="ARBA" id="ARBA00022989"/>
    </source>
</evidence>
<feature type="compositionally biased region" description="Polar residues" evidence="7">
    <location>
        <begin position="827"/>
        <end position="846"/>
    </location>
</feature>
<dbReference type="Proteomes" id="UP000886611">
    <property type="component" value="Unassembled WGS sequence"/>
</dbReference>
<feature type="compositionally biased region" description="Polar residues" evidence="7">
    <location>
        <begin position="1383"/>
        <end position="1403"/>
    </location>
</feature>
<feature type="transmembrane region" description="Helical" evidence="8">
    <location>
        <begin position="1332"/>
        <end position="1354"/>
    </location>
</feature>
<feature type="transmembrane region" description="Helical" evidence="8">
    <location>
        <begin position="1130"/>
        <end position="1149"/>
    </location>
</feature>
<evidence type="ECO:0000256" key="6">
    <source>
        <dbReference type="ARBA" id="ARBA00023136"/>
    </source>
</evidence>
<dbReference type="GO" id="GO:0016020">
    <property type="term" value="C:membrane"/>
    <property type="evidence" value="ECO:0007669"/>
    <property type="project" value="UniProtKB-SubCell"/>
</dbReference>
<feature type="compositionally biased region" description="Polar residues" evidence="7">
    <location>
        <begin position="509"/>
        <end position="521"/>
    </location>
</feature>
<evidence type="ECO:0000256" key="7">
    <source>
        <dbReference type="SAM" id="MobiDB-lite"/>
    </source>
</evidence>
<feature type="transmembrane region" description="Helical" evidence="8">
    <location>
        <begin position="1280"/>
        <end position="1299"/>
    </location>
</feature>
<evidence type="ECO:0000256" key="1">
    <source>
        <dbReference type="ARBA" id="ARBA00004141"/>
    </source>
</evidence>
<feature type="region of interest" description="Disordered" evidence="7">
    <location>
        <begin position="185"/>
        <end position="217"/>
    </location>
</feature>
<keyword evidence="6 8" id="KW-0472">Membrane</keyword>
<organism evidence="10 11">
    <name type="scientific">Polypterus senegalus</name>
    <name type="common">Senegal bichir</name>
    <dbReference type="NCBI Taxonomy" id="55291"/>
    <lineage>
        <taxon>Eukaryota</taxon>
        <taxon>Metazoa</taxon>
        <taxon>Chordata</taxon>
        <taxon>Craniata</taxon>
        <taxon>Vertebrata</taxon>
        <taxon>Euteleostomi</taxon>
        <taxon>Actinopterygii</taxon>
        <taxon>Polypteriformes</taxon>
        <taxon>Polypteridae</taxon>
        <taxon>Polypterus</taxon>
    </lineage>
</organism>
<dbReference type="PANTHER" id="PTHR19346:SF2">
    <property type="entry name" value="SOLUTE CARRIER FAMILY 35 MEMBER F4"/>
    <property type="match status" value="1"/>
</dbReference>
<feature type="compositionally biased region" description="Polar residues" evidence="7">
    <location>
        <begin position="807"/>
        <end position="819"/>
    </location>
</feature>
<comment type="caution">
    <text evidence="10">The sequence shown here is derived from an EMBL/GenBank/DDBJ whole genome shotgun (WGS) entry which is preliminary data.</text>
</comment>
<feature type="compositionally biased region" description="Low complexity" evidence="7">
    <location>
        <begin position="889"/>
        <end position="903"/>
    </location>
</feature>
<name>A0A8X7WVV5_POLSE</name>
<feature type="compositionally biased region" description="Low complexity" evidence="7">
    <location>
        <begin position="522"/>
        <end position="540"/>
    </location>
</feature>